<reference evidence="3" key="1">
    <citation type="journal article" date="2019" name="Int. J. Syst. Evol. Microbiol.">
        <title>The Global Catalogue of Microorganisms (GCM) 10K type strain sequencing project: providing services to taxonomists for standard genome sequencing and annotation.</title>
        <authorList>
            <consortium name="The Broad Institute Genomics Platform"/>
            <consortium name="The Broad Institute Genome Sequencing Center for Infectious Disease"/>
            <person name="Wu L."/>
            <person name="Ma J."/>
        </authorList>
    </citation>
    <scope>NUCLEOTIDE SEQUENCE [LARGE SCALE GENOMIC DNA]</scope>
    <source>
        <strain evidence="3">CCUG 50353</strain>
    </source>
</reference>
<dbReference type="RefSeq" id="WP_378141344.1">
    <property type="nucleotide sequence ID" value="NZ_JBHSEF010000021.1"/>
</dbReference>
<dbReference type="EMBL" id="JBHSEF010000021">
    <property type="protein sequence ID" value="MFC4355034.1"/>
    <property type="molecule type" value="Genomic_DNA"/>
</dbReference>
<proteinExistence type="predicted"/>
<dbReference type="Proteomes" id="UP001595733">
    <property type="component" value="Unassembled WGS sequence"/>
</dbReference>
<organism evidence="2 3">
    <name type="scientific">Chryseomicrobium palamuruense</name>
    <dbReference type="NCBI Taxonomy" id="682973"/>
    <lineage>
        <taxon>Bacteria</taxon>
        <taxon>Bacillati</taxon>
        <taxon>Bacillota</taxon>
        <taxon>Bacilli</taxon>
        <taxon>Bacillales</taxon>
        <taxon>Caryophanaceae</taxon>
        <taxon>Chryseomicrobium</taxon>
    </lineage>
</organism>
<dbReference type="Pfam" id="PF13460">
    <property type="entry name" value="NAD_binding_10"/>
    <property type="match status" value="1"/>
</dbReference>
<dbReference type="InterPro" id="IPR016040">
    <property type="entry name" value="NAD(P)-bd_dom"/>
</dbReference>
<keyword evidence="3" id="KW-1185">Reference proteome</keyword>
<dbReference type="InterPro" id="IPR036291">
    <property type="entry name" value="NAD(P)-bd_dom_sf"/>
</dbReference>
<evidence type="ECO:0000259" key="1">
    <source>
        <dbReference type="Pfam" id="PF13460"/>
    </source>
</evidence>
<dbReference type="PANTHER" id="PTHR14097">
    <property type="entry name" value="OXIDOREDUCTASE HTATIP2"/>
    <property type="match status" value="1"/>
</dbReference>
<sequence>MKALVIGATGATGRDLVDLLLEDGTFEEVHIFVRRELPLRHKKLQTHIIDFDRPQHWYRLVTGDVLFSCLGTTIKAAGTKEAQWKVDYDYQYQFTEAARTNGVPTYVLVSSTGASSTSRVFYSRMKGELEVAVKKLEFPSLTILQPPILDRKDSDRIGEKVGLKVITVLNKVGLLKSQRPLPTRELAQVMIRQAKEKPPGTHVLSGKNVRI</sequence>
<accession>A0ABV8UV32</accession>
<feature type="domain" description="NAD(P)-binding" evidence="1">
    <location>
        <begin position="7"/>
        <end position="152"/>
    </location>
</feature>
<gene>
    <name evidence="2" type="ORF">ACFO0S_08250</name>
</gene>
<dbReference type="SUPFAM" id="SSF51735">
    <property type="entry name" value="NAD(P)-binding Rossmann-fold domains"/>
    <property type="match status" value="1"/>
</dbReference>
<evidence type="ECO:0000313" key="3">
    <source>
        <dbReference type="Proteomes" id="UP001595733"/>
    </source>
</evidence>
<name>A0ABV8UV32_9BACL</name>
<comment type="caution">
    <text evidence="2">The sequence shown here is derived from an EMBL/GenBank/DDBJ whole genome shotgun (WGS) entry which is preliminary data.</text>
</comment>
<protein>
    <submittedName>
        <fullName evidence="2">NAD(P)H-binding protein</fullName>
    </submittedName>
</protein>
<dbReference type="Gene3D" id="3.40.50.720">
    <property type="entry name" value="NAD(P)-binding Rossmann-like Domain"/>
    <property type="match status" value="1"/>
</dbReference>
<dbReference type="PANTHER" id="PTHR14097:SF7">
    <property type="entry name" value="OXIDOREDUCTASE HTATIP2"/>
    <property type="match status" value="1"/>
</dbReference>
<evidence type="ECO:0000313" key="2">
    <source>
        <dbReference type="EMBL" id="MFC4355034.1"/>
    </source>
</evidence>